<dbReference type="GO" id="GO:0003899">
    <property type="term" value="F:DNA-directed RNA polymerase activity"/>
    <property type="evidence" value="ECO:0007669"/>
    <property type="project" value="InterPro"/>
</dbReference>
<protein>
    <submittedName>
        <fullName evidence="3">Dna-directed rna polymerase 2 protein</fullName>
    </submittedName>
</protein>
<dbReference type="AlphaFoldDB" id="A0A7J6WFD2"/>
<dbReference type="InterPro" id="IPR029262">
    <property type="entry name" value="RPOL_N"/>
</dbReference>
<feature type="non-terminal residue" evidence="3">
    <location>
        <position position="1"/>
    </location>
</feature>
<dbReference type="GO" id="GO:0034245">
    <property type="term" value="C:mitochondrial DNA-directed RNA polymerase complex"/>
    <property type="evidence" value="ECO:0007669"/>
    <property type="project" value="TreeGrafter"/>
</dbReference>
<keyword evidence="3" id="KW-0240">DNA-directed RNA polymerase</keyword>
<sequence length="437" mass="50237">MWKGVAKQVVSSRKLVRISPKCCFQPIAKPFELKNHEKFGLLEMGLGCRRYGEELGRPISSCFSNSIANYPKGYASVAEAVVASTDTEEDMVEEIKSLRNKVGNQENNGFEFRKHREKRVFHGRYREQVKIETDAWNQAAIEYKELLADMCEHKLAPNLPYMKSLFLGWFEPLRDAIVKEQELWRQGKSRASYAPYFDHLPADMMSLITMHKLMALLMTGGEHGCARVVQASIQIGEAIEQEVRIQRFLEKTRKSKDKKAEKGESDTVAKEQERLRKRVTTLMKKQKLHAVKQIVKGQNDLKPWGQDNQAKVGSRLIELLMETAYIQPPVDQLADGPPDIRPAFRHSLQTVSKDNQKSSRRYGVITCDPLVRQGLEKTARHMVIPYMPMLVPPMNWNGYDKGGYLFLPSYIMRTHGAKQQRDAVKWTPKKQLEPIFE</sequence>
<keyword evidence="3" id="KW-0804">Transcription</keyword>
<dbReference type="PANTHER" id="PTHR10102">
    <property type="entry name" value="DNA-DIRECTED RNA POLYMERASE, MITOCHONDRIAL"/>
    <property type="match status" value="1"/>
</dbReference>
<dbReference type="EMBL" id="JABWDY010016345">
    <property type="protein sequence ID" value="KAF5196166.1"/>
    <property type="molecule type" value="Genomic_DNA"/>
</dbReference>
<evidence type="ECO:0000256" key="1">
    <source>
        <dbReference type="SAM" id="MobiDB-lite"/>
    </source>
</evidence>
<proteinExistence type="predicted"/>
<reference evidence="3 4" key="1">
    <citation type="submission" date="2020-06" db="EMBL/GenBank/DDBJ databases">
        <title>Transcriptomic and genomic resources for Thalictrum thalictroides and T. hernandezii: Facilitating candidate gene discovery in an emerging model plant lineage.</title>
        <authorList>
            <person name="Arias T."/>
            <person name="Riano-Pachon D.M."/>
            <person name="Di Stilio V.S."/>
        </authorList>
    </citation>
    <scope>NUCLEOTIDE SEQUENCE [LARGE SCALE GENOMIC DNA]</scope>
    <source>
        <strain evidence="4">cv. WT478/WT964</strain>
        <tissue evidence="3">Leaves</tissue>
    </source>
</reference>
<evidence type="ECO:0000259" key="2">
    <source>
        <dbReference type="SMART" id="SM01311"/>
    </source>
</evidence>
<organism evidence="3 4">
    <name type="scientific">Thalictrum thalictroides</name>
    <name type="common">Rue-anemone</name>
    <name type="synonym">Anemone thalictroides</name>
    <dbReference type="NCBI Taxonomy" id="46969"/>
    <lineage>
        <taxon>Eukaryota</taxon>
        <taxon>Viridiplantae</taxon>
        <taxon>Streptophyta</taxon>
        <taxon>Embryophyta</taxon>
        <taxon>Tracheophyta</taxon>
        <taxon>Spermatophyta</taxon>
        <taxon>Magnoliopsida</taxon>
        <taxon>Ranunculales</taxon>
        <taxon>Ranunculaceae</taxon>
        <taxon>Thalictroideae</taxon>
        <taxon>Thalictrum</taxon>
    </lineage>
</organism>
<dbReference type="Proteomes" id="UP000554482">
    <property type="component" value="Unassembled WGS sequence"/>
</dbReference>
<dbReference type="InterPro" id="IPR002092">
    <property type="entry name" value="DNA-dir_Rpol_phage-type"/>
</dbReference>
<name>A0A7J6WFD2_THATH</name>
<gene>
    <name evidence="3" type="ORF">FRX31_014247</name>
</gene>
<dbReference type="InterPro" id="IPR043502">
    <property type="entry name" value="DNA/RNA_pol_sf"/>
</dbReference>
<dbReference type="GO" id="GO:0003677">
    <property type="term" value="F:DNA binding"/>
    <property type="evidence" value="ECO:0007669"/>
    <property type="project" value="InterPro"/>
</dbReference>
<dbReference type="Pfam" id="PF14700">
    <property type="entry name" value="RPOL_N"/>
    <property type="match status" value="1"/>
</dbReference>
<keyword evidence="4" id="KW-1185">Reference proteome</keyword>
<dbReference type="Gene3D" id="1.10.1320.10">
    <property type="entry name" value="DNA-directed RNA polymerase, N-terminal domain"/>
    <property type="match status" value="1"/>
</dbReference>
<evidence type="ECO:0000313" key="4">
    <source>
        <dbReference type="Proteomes" id="UP000554482"/>
    </source>
</evidence>
<dbReference type="PANTHER" id="PTHR10102:SF0">
    <property type="entry name" value="DNA-DIRECTED RNA POLYMERASE, MITOCHONDRIAL"/>
    <property type="match status" value="1"/>
</dbReference>
<accession>A0A7J6WFD2</accession>
<dbReference type="SUPFAM" id="SSF56672">
    <property type="entry name" value="DNA/RNA polymerases"/>
    <property type="match status" value="1"/>
</dbReference>
<dbReference type="FunFam" id="1.10.1320.10:FF:000001">
    <property type="entry name" value="DNA-directed RNA polymerase"/>
    <property type="match status" value="1"/>
</dbReference>
<dbReference type="InterPro" id="IPR037159">
    <property type="entry name" value="RNA_POL_N_sf"/>
</dbReference>
<evidence type="ECO:0000313" key="3">
    <source>
        <dbReference type="EMBL" id="KAF5196166.1"/>
    </source>
</evidence>
<comment type="caution">
    <text evidence="3">The sequence shown here is derived from an EMBL/GenBank/DDBJ whole genome shotgun (WGS) entry which is preliminary data.</text>
</comment>
<dbReference type="OrthoDB" id="1932702at2759"/>
<dbReference type="SMART" id="SM01311">
    <property type="entry name" value="RPOL_N"/>
    <property type="match status" value="1"/>
</dbReference>
<feature type="region of interest" description="Disordered" evidence="1">
    <location>
        <begin position="252"/>
        <end position="273"/>
    </location>
</feature>
<feature type="domain" description="DNA-directed RNA polymerase N-terminal" evidence="2">
    <location>
        <begin position="126"/>
        <end position="437"/>
    </location>
</feature>
<dbReference type="GO" id="GO:0006390">
    <property type="term" value="P:mitochondrial transcription"/>
    <property type="evidence" value="ECO:0007669"/>
    <property type="project" value="TreeGrafter"/>
</dbReference>